<reference evidence="3 4" key="2">
    <citation type="submission" date="2018-03" db="EMBL/GenBank/DDBJ databases">
        <authorList>
            <person name="Keele B.F."/>
        </authorList>
    </citation>
    <scope>NUCLEOTIDE SEQUENCE [LARGE SCALE GENOMIC DNA]</scope>
    <source>
        <strain evidence="3 4">CCALA 016</strain>
    </source>
</reference>
<proteinExistence type="predicted"/>
<protein>
    <submittedName>
        <fullName evidence="3">Uncharacterized protein</fullName>
    </submittedName>
</protein>
<organism evidence="3 4">
    <name type="scientific">Aphanothece hegewaldii CCALA 016</name>
    <dbReference type="NCBI Taxonomy" id="2107694"/>
    <lineage>
        <taxon>Bacteria</taxon>
        <taxon>Bacillati</taxon>
        <taxon>Cyanobacteriota</taxon>
        <taxon>Cyanophyceae</taxon>
        <taxon>Oscillatoriophycideae</taxon>
        <taxon>Chroococcales</taxon>
        <taxon>Aphanothecaceae</taxon>
        <taxon>Aphanothece</taxon>
    </lineage>
</organism>
<evidence type="ECO:0000313" key="4">
    <source>
        <dbReference type="Proteomes" id="UP000239001"/>
    </source>
</evidence>
<gene>
    <name evidence="3" type="ORF">C7H19_02640</name>
</gene>
<keyword evidence="2" id="KW-0732">Signal</keyword>
<feature type="region of interest" description="Disordered" evidence="1">
    <location>
        <begin position="44"/>
        <end position="70"/>
    </location>
</feature>
<dbReference type="EMBL" id="PXOH01000002">
    <property type="protein sequence ID" value="PSF38969.1"/>
    <property type="molecule type" value="Genomic_DNA"/>
</dbReference>
<evidence type="ECO:0000256" key="2">
    <source>
        <dbReference type="SAM" id="SignalP"/>
    </source>
</evidence>
<reference evidence="3 4" key="1">
    <citation type="submission" date="2018-03" db="EMBL/GenBank/DDBJ databases">
        <title>The ancient ancestry and fast evolution of plastids.</title>
        <authorList>
            <person name="Moore K.R."/>
            <person name="Magnabosco C."/>
            <person name="Momper L."/>
            <person name="Gold D.A."/>
            <person name="Bosak T."/>
            <person name="Fournier G.P."/>
        </authorList>
    </citation>
    <scope>NUCLEOTIDE SEQUENCE [LARGE SCALE GENOMIC DNA]</scope>
    <source>
        <strain evidence="3 4">CCALA 016</strain>
    </source>
</reference>
<dbReference type="AlphaFoldDB" id="A0A2T1M2J3"/>
<evidence type="ECO:0000256" key="1">
    <source>
        <dbReference type="SAM" id="MobiDB-lite"/>
    </source>
</evidence>
<feature type="signal peptide" evidence="2">
    <location>
        <begin position="1"/>
        <end position="34"/>
    </location>
</feature>
<evidence type="ECO:0000313" key="3">
    <source>
        <dbReference type="EMBL" id="PSF38969.1"/>
    </source>
</evidence>
<sequence length="70" mass="7479">MSSFKIISNQSIPCLMLSGVVVASLIGLNSVAMAKDVKAQELTKTQASQNTNNPPQETTHSKWGCGVKRC</sequence>
<comment type="caution">
    <text evidence="3">The sequence shown here is derived from an EMBL/GenBank/DDBJ whole genome shotgun (WGS) entry which is preliminary data.</text>
</comment>
<name>A0A2T1M2J3_9CHRO</name>
<feature type="chain" id="PRO_5015560482" evidence="2">
    <location>
        <begin position="35"/>
        <end position="70"/>
    </location>
</feature>
<keyword evidence="4" id="KW-1185">Reference proteome</keyword>
<feature type="compositionally biased region" description="Polar residues" evidence="1">
    <location>
        <begin position="44"/>
        <end position="58"/>
    </location>
</feature>
<dbReference type="Proteomes" id="UP000239001">
    <property type="component" value="Unassembled WGS sequence"/>
</dbReference>
<accession>A0A2T1M2J3</accession>
<dbReference type="RefSeq" id="WP_106455334.1">
    <property type="nucleotide sequence ID" value="NZ_PXOH01000002.1"/>
</dbReference>